<keyword evidence="3" id="KW-1185">Reference proteome</keyword>
<protein>
    <submittedName>
        <fullName evidence="2">Uncharacterized protein</fullName>
    </submittedName>
</protein>
<feature type="region of interest" description="Disordered" evidence="1">
    <location>
        <begin position="153"/>
        <end position="213"/>
    </location>
</feature>
<dbReference type="Pfam" id="PF08615">
    <property type="entry name" value="RNase_H2_suC"/>
    <property type="match status" value="1"/>
</dbReference>
<dbReference type="InterPro" id="IPR013924">
    <property type="entry name" value="RNase_H2_suC"/>
</dbReference>
<sequence>MTAQLRLDLIPEAATLDETLVQWMPFALKHDGPAQIERYFVVQSAPLNAQAQPLAPSEAQITTASLGVESSQASASEISSQSMTPGASSDGASTFTPATSVSSVEATKTAVPAKQGCHYHQASFRGRLMCALDLDLPSGYTGVVLQAQGTSLHSAQSSGAKHQGPRTPQRAPKRAKLEGVVPGLRRSPRKQRFALSPDSSQADEDEERDGPDTAQTLEQEVAQLWQAKTASLSREPAVEPPLVQDLETTKTLQAVGGFQSIRVWHPDILPTLGSEGHSRAVHEWVELAHLIHG</sequence>
<evidence type="ECO:0000313" key="3">
    <source>
        <dbReference type="Proteomes" id="UP000009131"/>
    </source>
</evidence>
<evidence type="ECO:0000313" key="2">
    <source>
        <dbReference type="EMBL" id="GAA93706.1"/>
    </source>
</evidence>
<dbReference type="STRING" id="764103.G7DSZ6"/>
<reference evidence="2 3" key="2">
    <citation type="journal article" date="2012" name="Open Biol.">
        <title>Characteristics of nucleosomes and linker DNA regions on the genome of the basidiomycete Mixia osmundae revealed by mono- and dinucleosome mapping.</title>
        <authorList>
            <person name="Nishida H."/>
            <person name="Kondo S."/>
            <person name="Matsumoto T."/>
            <person name="Suzuki Y."/>
            <person name="Yoshikawa H."/>
            <person name="Taylor T.D."/>
            <person name="Sugiyama J."/>
        </authorList>
    </citation>
    <scope>NUCLEOTIDE SEQUENCE [LARGE SCALE GENOMIC DNA]</scope>
    <source>
        <strain evidence="3">CBS 9802 / IAM 14324 / JCM 22182 / KY 12970</strain>
    </source>
</reference>
<dbReference type="OrthoDB" id="6222486at2759"/>
<dbReference type="eggNOG" id="ENOG502SBKV">
    <property type="taxonomic scope" value="Eukaryota"/>
</dbReference>
<name>G7DSZ6_MIXOS</name>
<dbReference type="PANTHER" id="PTHR47204:SF1">
    <property type="entry name" value="RIBONUCLEASE H2 SUBUNIT C"/>
    <property type="match status" value="1"/>
</dbReference>
<dbReference type="GO" id="GO:0006401">
    <property type="term" value="P:RNA catabolic process"/>
    <property type="evidence" value="ECO:0007669"/>
    <property type="project" value="InterPro"/>
</dbReference>
<dbReference type="Proteomes" id="UP000009131">
    <property type="component" value="Unassembled WGS sequence"/>
</dbReference>
<organism evidence="2 3">
    <name type="scientific">Mixia osmundae (strain CBS 9802 / IAM 14324 / JCM 22182 / KY 12970)</name>
    <dbReference type="NCBI Taxonomy" id="764103"/>
    <lineage>
        <taxon>Eukaryota</taxon>
        <taxon>Fungi</taxon>
        <taxon>Dikarya</taxon>
        <taxon>Basidiomycota</taxon>
        <taxon>Pucciniomycotina</taxon>
        <taxon>Mixiomycetes</taxon>
        <taxon>Mixiales</taxon>
        <taxon>Mixiaceae</taxon>
        <taxon>Mixia</taxon>
    </lineage>
</organism>
<gene>
    <name evidence="2" type="primary">Mo00351</name>
    <name evidence="2" type="ORF">E5Q_00351</name>
</gene>
<dbReference type="RefSeq" id="XP_014565775.1">
    <property type="nucleotide sequence ID" value="XM_014710289.1"/>
</dbReference>
<dbReference type="AlphaFoldDB" id="G7DSZ6"/>
<feature type="compositionally biased region" description="Low complexity" evidence="1">
    <location>
        <begin position="72"/>
        <end position="82"/>
    </location>
</feature>
<feature type="region of interest" description="Disordered" evidence="1">
    <location>
        <begin position="72"/>
        <end position="101"/>
    </location>
</feature>
<evidence type="ECO:0000256" key="1">
    <source>
        <dbReference type="SAM" id="MobiDB-lite"/>
    </source>
</evidence>
<dbReference type="Gene3D" id="2.40.128.680">
    <property type="match status" value="1"/>
</dbReference>
<dbReference type="EMBL" id="BABT02000019">
    <property type="protein sequence ID" value="GAA93706.1"/>
    <property type="molecule type" value="Genomic_DNA"/>
</dbReference>
<comment type="caution">
    <text evidence="2">The sequence shown here is derived from an EMBL/GenBank/DDBJ whole genome shotgun (WGS) entry which is preliminary data.</text>
</comment>
<feature type="compositionally biased region" description="Polar residues" evidence="1">
    <location>
        <begin position="83"/>
        <end position="101"/>
    </location>
</feature>
<accession>G7DSZ6</accession>
<dbReference type="HOGENOM" id="CLU_071098_0_0_1"/>
<dbReference type="PANTHER" id="PTHR47204">
    <property type="entry name" value="OS02G0168900 PROTEIN"/>
    <property type="match status" value="1"/>
</dbReference>
<proteinExistence type="predicted"/>
<dbReference type="InParanoid" id="G7DSZ6"/>
<dbReference type="GO" id="GO:0032299">
    <property type="term" value="C:ribonuclease H2 complex"/>
    <property type="evidence" value="ECO:0007669"/>
    <property type="project" value="InterPro"/>
</dbReference>
<reference evidence="2 3" key="1">
    <citation type="journal article" date="2011" name="J. Gen. Appl. Microbiol.">
        <title>Draft genome sequencing of the enigmatic basidiomycete Mixia osmundae.</title>
        <authorList>
            <person name="Nishida H."/>
            <person name="Nagatsuka Y."/>
            <person name="Sugiyama J."/>
        </authorList>
    </citation>
    <scope>NUCLEOTIDE SEQUENCE [LARGE SCALE GENOMIC DNA]</scope>
    <source>
        <strain evidence="3">CBS 9802 / IAM 14324 / JCM 22182 / KY 12970</strain>
    </source>
</reference>